<dbReference type="InterPro" id="IPR011991">
    <property type="entry name" value="ArsR-like_HTH"/>
</dbReference>
<evidence type="ECO:0000313" key="6">
    <source>
        <dbReference type="Proteomes" id="UP000535838"/>
    </source>
</evidence>
<dbReference type="CDD" id="cd00090">
    <property type="entry name" value="HTH_ARSR"/>
    <property type="match status" value="1"/>
</dbReference>
<evidence type="ECO:0000313" key="5">
    <source>
        <dbReference type="EMBL" id="MBB6637266.1"/>
    </source>
</evidence>
<dbReference type="Pfam" id="PF12840">
    <property type="entry name" value="HTH_20"/>
    <property type="match status" value="1"/>
</dbReference>
<dbReference type="SUPFAM" id="SSF46785">
    <property type="entry name" value="Winged helix' DNA-binding domain"/>
    <property type="match status" value="1"/>
</dbReference>
<evidence type="ECO:0000256" key="2">
    <source>
        <dbReference type="ARBA" id="ARBA00023125"/>
    </source>
</evidence>
<organism evidence="5 6">
    <name type="scientific">Cohnella thailandensis</name>
    <dbReference type="NCBI Taxonomy" id="557557"/>
    <lineage>
        <taxon>Bacteria</taxon>
        <taxon>Bacillati</taxon>
        <taxon>Bacillota</taxon>
        <taxon>Bacilli</taxon>
        <taxon>Bacillales</taxon>
        <taxon>Paenibacillaceae</taxon>
        <taxon>Cohnella</taxon>
    </lineage>
</organism>
<keyword evidence="6" id="KW-1185">Reference proteome</keyword>
<sequence>MIHSNTERKWLPTYEALASEVRLGVLELLAIREMNVKELAQAMKLSAPIMTMHIRKLEEGGLIRTQMVRKEGGTHKMCSLATDGVEVVFPIPTAAAERRIVQEVSVPVGHYTRYEVFPTCGLASRDKLIGQFDDPRYFLEPERMNAQILWFGRGYVEYRIPNYLIAGQTPQEIELSVEIGSEAPTINKHWPSDIHFYLNGVFLGIWTSPGDSGDGRGLLNPSWWKNELNQYGWLKMIRIRKDGTYVDGQKVSEVTLSDVPLSRNDWTIRFEVPEQAEHVGGLTLYGEAFGNYAQDIVFRVYEE</sequence>
<dbReference type="GO" id="GO:0003677">
    <property type="term" value="F:DNA binding"/>
    <property type="evidence" value="ECO:0007669"/>
    <property type="project" value="UniProtKB-KW"/>
</dbReference>
<keyword evidence="2" id="KW-0238">DNA-binding</keyword>
<accession>A0A841T330</accession>
<evidence type="ECO:0000259" key="4">
    <source>
        <dbReference type="SMART" id="SM00418"/>
    </source>
</evidence>
<dbReference type="InterPro" id="IPR016943">
    <property type="entry name" value="UCP030050_HTH"/>
</dbReference>
<dbReference type="InterPro" id="IPR051081">
    <property type="entry name" value="HTH_MetalResp_TranReg"/>
</dbReference>
<protein>
    <submittedName>
        <fullName evidence="5">Helix-turn-helix domain-containing protein</fullName>
    </submittedName>
</protein>
<dbReference type="AlphaFoldDB" id="A0A841T330"/>
<evidence type="ECO:0000256" key="3">
    <source>
        <dbReference type="ARBA" id="ARBA00023163"/>
    </source>
</evidence>
<feature type="domain" description="HTH arsR-type" evidence="4">
    <location>
        <begin position="12"/>
        <end position="96"/>
    </location>
</feature>
<keyword evidence="3" id="KW-0804">Transcription</keyword>
<dbReference type="PIRSF" id="PIRSF030050">
    <property type="entry name" value="UCP030050_HTH"/>
    <property type="match status" value="1"/>
</dbReference>
<proteinExistence type="predicted"/>
<dbReference type="InterPro" id="IPR001845">
    <property type="entry name" value="HTH_ArsR_DNA-bd_dom"/>
</dbReference>
<gene>
    <name evidence="5" type="ORF">H7B67_24325</name>
</gene>
<name>A0A841T330_9BACL</name>
<dbReference type="InterPro" id="IPR036388">
    <property type="entry name" value="WH-like_DNA-bd_sf"/>
</dbReference>
<dbReference type="PANTHER" id="PTHR33154">
    <property type="entry name" value="TRANSCRIPTIONAL REGULATOR, ARSR FAMILY"/>
    <property type="match status" value="1"/>
</dbReference>
<dbReference type="EMBL" id="JACJVQ010000021">
    <property type="protein sequence ID" value="MBB6637266.1"/>
    <property type="molecule type" value="Genomic_DNA"/>
</dbReference>
<dbReference type="InterPro" id="IPR036390">
    <property type="entry name" value="WH_DNA-bd_sf"/>
</dbReference>
<dbReference type="Proteomes" id="UP000535838">
    <property type="component" value="Unassembled WGS sequence"/>
</dbReference>
<evidence type="ECO:0000256" key="1">
    <source>
        <dbReference type="ARBA" id="ARBA00023015"/>
    </source>
</evidence>
<dbReference type="GO" id="GO:0003700">
    <property type="term" value="F:DNA-binding transcription factor activity"/>
    <property type="evidence" value="ECO:0007669"/>
    <property type="project" value="InterPro"/>
</dbReference>
<dbReference type="PANTHER" id="PTHR33154:SF33">
    <property type="entry name" value="TRANSCRIPTIONAL REPRESSOR SDPR"/>
    <property type="match status" value="1"/>
</dbReference>
<keyword evidence="1" id="KW-0805">Transcription regulation</keyword>
<comment type="caution">
    <text evidence="5">The sequence shown here is derived from an EMBL/GenBank/DDBJ whole genome shotgun (WGS) entry which is preliminary data.</text>
</comment>
<dbReference type="SMART" id="SM00418">
    <property type="entry name" value="HTH_ARSR"/>
    <property type="match status" value="1"/>
</dbReference>
<reference evidence="5 6" key="1">
    <citation type="submission" date="2020-08" db="EMBL/GenBank/DDBJ databases">
        <title>Cohnella phylogeny.</title>
        <authorList>
            <person name="Dunlap C."/>
        </authorList>
    </citation>
    <scope>NUCLEOTIDE SEQUENCE [LARGE SCALE GENOMIC DNA]</scope>
    <source>
        <strain evidence="5 6">DSM 25241</strain>
    </source>
</reference>
<dbReference type="Gene3D" id="1.10.10.10">
    <property type="entry name" value="Winged helix-like DNA-binding domain superfamily/Winged helix DNA-binding domain"/>
    <property type="match status" value="1"/>
</dbReference>